<evidence type="ECO:0000256" key="4">
    <source>
        <dbReference type="ARBA" id="ARBA00023014"/>
    </source>
</evidence>
<keyword evidence="3" id="KW-0408">Iron</keyword>
<keyword evidence="4" id="KW-0411">Iron-sulfur</keyword>
<dbReference type="Pfam" id="PF00355">
    <property type="entry name" value="Rieske"/>
    <property type="match status" value="1"/>
</dbReference>
<sequence length="119" mass="13325">MASDPYTWTRIAPAGAPLAEEGQVLEVALPSRRICLARWEGRLYAFAHKCPHAGGFFSEGRLDARGNVICPVHRYAYNIRNGYNSSGEGYHLVTYPVEQREDGVYVGFRRSGFLNIFKG</sequence>
<dbReference type="Proteomes" id="UP001501207">
    <property type="component" value="Unassembled WGS sequence"/>
</dbReference>
<dbReference type="InterPro" id="IPR017941">
    <property type="entry name" value="Rieske_2Fe-2S"/>
</dbReference>
<evidence type="ECO:0000256" key="6">
    <source>
        <dbReference type="ARBA" id="ARBA00038001"/>
    </source>
</evidence>
<organism evidence="8 9">
    <name type="scientific">Compostibacter hankyongensis</name>
    <dbReference type="NCBI Taxonomy" id="1007089"/>
    <lineage>
        <taxon>Bacteria</taxon>
        <taxon>Pseudomonadati</taxon>
        <taxon>Bacteroidota</taxon>
        <taxon>Chitinophagia</taxon>
        <taxon>Chitinophagales</taxon>
        <taxon>Chitinophagaceae</taxon>
        <taxon>Compostibacter</taxon>
    </lineage>
</organism>
<gene>
    <name evidence="8" type="ORF">GCM10023143_01680</name>
</gene>
<accession>A0ABP8FCW9</accession>
<evidence type="ECO:0000313" key="9">
    <source>
        <dbReference type="Proteomes" id="UP001501207"/>
    </source>
</evidence>
<keyword evidence="1" id="KW-0001">2Fe-2S</keyword>
<dbReference type="RefSeq" id="WP_344973806.1">
    <property type="nucleotide sequence ID" value="NZ_BAABFN010000001.1"/>
</dbReference>
<dbReference type="PROSITE" id="PS51296">
    <property type="entry name" value="RIESKE"/>
    <property type="match status" value="1"/>
</dbReference>
<keyword evidence="2" id="KW-0479">Metal-binding</keyword>
<reference evidence="9" key="1">
    <citation type="journal article" date="2019" name="Int. J. Syst. Evol. Microbiol.">
        <title>The Global Catalogue of Microorganisms (GCM) 10K type strain sequencing project: providing services to taxonomists for standard genome sequencing and annotation.</title>
        <authorList>
            <consortium name="The Broad Institute Genomics Platform"/>
            <consortium name="The Broad Institute Genome Sequencing Center for Infectious Disease"/>
            <person name="Wu L."/>
            <person name="Ma J."/>
        </authorList>
    </citation>
    <scope>NUCLEOTIDE SEQUENCE [LARGE SCALE GENOMIC DNA]</scope>
    <source>
        <strain evidence="9">JCM 17664</strain>
    </source>
</reference>
<evidence type="ECO:0000256" key="3">
    <source>
        <dbReference type="ARBA" id="ARBA00023004"/>
    </source>
</evidence>
<name>A0ABP8FCW9_9BACT</name>
<dbReference type="EMBL" id="BAABFN010000001">
    <property type="protein sequence ID" value="GAA4300578.1"/>
    <property type="molecule type" value="Genomic_DNA"/>
</dbReference>
<comment type="similarity">
    <text evidence="6">Belongs to the bacterial ring-hydroxylating dioxygenase ferredoxin component family.</text>
</comment>
<dbReference type="InterPro" id="IPR036922">
    <property type="entry name" value="Rieske_2Fe-2S_sf"/>
</dbReference>
<evidence type="ECO:0000256" key="1">
    <source>
        <dbReference type="ARBA" id="ARBA00022714"/>
    </source>
</evidence>
<keyword evidence="9" id="KW-1185">Reference proteome</keyword>
<dbReference type="PANTHER" id="PTHR21496:SF0">
    <property type="entry name" value="RIESKE DOMAIN-CONTAINING PROTEIN"/>
    <property type="match status" value="1"/>
</dbReference>
<proteinExistence type="inferred from homology"/>
<protein>
    <recommendedName>
        <fullName evidence="7">Rieske domain-containing protein</fullName>
    </recommendedName>
</protein>
<comment type="caution">
    <text evidence="8">The sequence shown here is derived from an EMBL/GenBank/DDBJ whole genome shotgun (WGS) entry which is preliminary data.</text>
</comment>
<comment type="cofactor">
    <cofactor evidence="5">
        <name>[2Fe-2S] cluster</name>
        <dbReference type="ChEBI" id="CHEBI:190135"/>
    </cofactor>
</comment>
<dbReference type="PANTHER" id="PTHR21496">
    <property type="entry name" value="FERREDOXIN-RELATED"/>
    <property type="match status" value="1"/>
</dbReference>
<dbReference type="Gene3D" id="2.102.10.10">
    <property type="entry name" value="Rieske [2Fe-2S] iron-sulphur domain"/>
    <property type="match status" value="1"/>
</dbReference>
<feature type="domain" description="Rieske" evidence="7">
    <location>
        <begin position="11"/>
        <end position="106"/>
    </location>
</feature>
<evidence type="ECO:0000259" key="7">
    <source>
        <dbReference type="PROSITE" id="PS51296"/>
    </source>
</evidence>
<dbReference type="SUPFAM" id="SSF50022">
    <property type="entry name" value="ISP domain"/>
    <property type="match status" value="1"/>
</dbReference>
<evidence type="ECO:0000256" key="2">
    <source>
        <dbReference type="ARBA" id="ARBA00022723"/>
    </source>
</evidence>
<evidence type="ECO:0000256" key="5">
    <source>
        <dbReference type="ARBA" id="ARBA00034078"/>
    </source>
</evidence>
<evidence type="ECO:0000313" key="8">
    <source>
        <dbReference type="EMBL" id="GAA4300578.1"/>
    </source>
</evidence>